<comment type="caution">
    <text evidence="4">The sequence shown here is derived from an EMBL/GenBank/DDBJ whole genome shotgun (WGS) entry which is preliminary data.</text>
</comment>
<dbReference type="SUPFAM" id="SSF52540">
    <property type="entry name" value="P-loop containing nucleoside triphosphate hydrolases"/>
    <property type="match status" value="1"/>
</dbReference>
<feature type="region of interest" description="Disordered" evidence="2">
    <location>
        <begin position="639"/>
        <end position="689"/>
    </location>
</feature>
<sequence>MAKLNDQSRKDDVITFEELGVDKLYVDEAHGFKNLFLATKMRNVAGIGQSEAQKSSDMFAKCRYLDEITGGRGVVFATGTPVSNSMVELYTMMRYLQYDMLKESGLEHFDSWAANFGETITALEMAPEGTGFRSKTRFAKFFNLPELMSMWREAADIQTAEMLKLPVPEADKITVVTKPSDFQRAMVEDLGERADLVRTRQVEPRQDNMLKITSDGRKLALDQRLADPSLPDDPESKINSCVKNVLQVWRDTAEIKGTQLVFCDLSTPKNDGSFNAYDDIKQKLMAQGVPPEEIAYIHDAKTETQKAELFAKVRKGQVRVLLGSTAKMGAGTNVQTRLAALHHLDCPWRPADIEQREGRILRQGNMNEVVKIFKYVTENTFDAYNWSILENKQKFIGQLMSGKNPSRSCEDVDEAALSYAEVKALASGDPRIIEMTDLDSQVTKLKLLKANHEGQRYMLEDRLIQFFPQAIKRRQEQIKGLEEDIAHLQAHPQDKDHFSISLAGELYTERKVAGQAIIEACTQMKNVSERIDLGEYRGFPLTLWADTQTQKFQVTMKHSLSHTIELGSDPVGNMARLDHALNIMVENLEENRANLENLTAQMEEAKIEVQRSFPQEQELAEKSDRLNVLRIALNMDGKTVGKRQRETEELESDTQGGQPSIKGMLKRLGVESAATASPPTKGKDMEVAI</sequence>
<feature type="domain" description="Helicase C-terminal" evidence="3">
    <location>
        <begin position="279"/>
        <end position="364"/>
    </location>
</feature>
<organism evidence="4 5">
    <name type="scientific">Eisenbergiella tayi</name>
    <dbReference type="NCBI Taxonomy" id="1432052"/>
    <lineage>
        <taxon>Bacteria</taxon>
        <taxon>Bacillati</taxon>
        <taxon>Bacillota</taxon>
        <taxon>Clostridia</taxon>
        <taxon>Lachnospirales</taxon>
        <taxon>Lachnospiraceae</taxon>
        <taxon>Eisenbergiella</taxon>
    </lineage>
</organism>
<dbReference type="PANTHER" id="PTHR41313">
    <property type="entry name" value="ADENINE-SPECIFIC METHYLTRANSFERASE"/>
    <property type="match status" value="1"/>
</dbReference>
<dbReference type="EMBL" id="MCGH01000002">
    <property type="protein sequence ID" value="ODM06918.1"/>
    <property type="molecule type" value="Genomic_DNA"/>
</dbReference>
<dbReference type="Proteomes" id="UP000094067">
    <property type="component" value="Unassembled WGS sequence"/>
</dbReference>
<protein>
    <recommendedName>
        <fullName evidence="3">Helicase C-terminal domain-containing protein</fullName>
    </recommendedName>
</protein>
<evidence type="ECO:0000313" key="4">
    <source>
        <dbReference type="EMBL" id="ODM06918.1"/>
    </source>
</evidence>
<proteinExistence type="predicted"/>
<dbReference type="Gene3D" id="3.40.50.300">
    <property type="entry name" value="P-loop containing nucleotide triphosphate hydrolases"/>
    <property type="match status" value="1"/>
</dbReference>
<evidence type="ECO:0000256" key="1">
    <source>
        <dbReference type="SAM" id="Coils"/>
    </source>
</evidence>
<evidence type="ECO:0000313" key="5">
    <source>
        <dbReference type="Proteomes" id="UP000094067"/>
    </source>
</evidence>
<dbReference type="AlphaFoldDB" id="A0A1E3ADV6"/>
<dbReference type="Pfam" id="PF00271">
    <property type="entry name" value="Helicase_C"/>
    <property type="match status" value="1"/>
</dbReference>
<accession>A0A1E3ADV6</accession>
<evidence type="ECO:0000259" key="3">
    <source>
        <dbReference type="SMART" id="SM00490"/>
    </source>
</evidence>
<dbReference type="SMART" id="SM00490">
    <property type="entry name" value="HELICc"/>
    <property type="match status" value="1"/>
</dbReference>
<dbReference type="InterPro" id="IPR027417">
    <property type="entry name" value="P-loop_NTPase"/>
</dbReference>
<dbReference type="PATRIC" id="fig|1432052.4.peg.3130"/>
<dbReference type="InterPro" id="IPR001650">
    <property type="entry name" value="Helicase_C-like"/>
</dbReference>
<dbReference type="InterPro" id="IPR052933">
    <property type="entry name" value="DNA_Protect_Modify"/>
</dbReference>
<dbReference type="PANTHER" id="PTHR41313:SF1">
    <property type="entry name" value="DNA METHYLASE ADENINE-SPECIFIC DOMAIN-CONTAINING PROTEIN"/>
    <property type="match status" value="1"/>
</dbReference>
<evidence type="ECO:0000256" key="2">
    <source>
        <dbReference type="SAM" id="MobiDB-lite"/>
    </source>
</evidence>
<name>A0A1E3ADV6_9FIRM</name>
<keyword evidence="1" id="KW-0175">Coiled coil</keyword>
<feature type="coiled-coil region" evidence="1">
    <location>
        <begin position="578"/>
        <end position="608"/>
    </location>
</feature>
<reference evidence="4 5" key="1">
    <citation type="submission" date="2016-07" db="EMBL/GenBank/DDBJ databases">
        <title>Characterization of isolates of Eisenbergiella tayi derived from blood cultures, using whole genome sequencing.</title>
        <authorList>
            <person name="Burdz T."/>
            <person name="Wiebe D."/>
            <person name="Huynh C."/>
            <person name="Bernard K."/>
        </authorList>
    </citation>
    <scope>NUCLEOTIDE SEQUENCE [LARGE SCALE GENOMIC DNA]</scope>
    <source>
        <strain evidence="4 5">NML 110608</strain>
    </source>
</reference>
<gene>
    <name evidence="4" type="ORF">BEI61_02808</name>
</gene>